<dbReference type="GO" id="GO:0016491">
    <property type="term" value="F:oxidoreductase activity"/>
    <property type="evidence" value="ECO:0007669"/>
    <property type="project" value="UniProtKB-KW"/>
</dbReference>
<sequence>MSVKVGSLAVEELVKISNEVLDDFGMEATPFMIDWYNDFRIEVSPDMPQKIEVPGKNRLGLICISNRYFFKKAVLETYREKLVSRGEPSRSYDFVAEGTDEVGKRLHRCLIEGLGCDEAAIMMFNVDKPPFFNVGLLVYVIWTSVSEQYIYFHLGVGIVAGATMIATLTIPWLFNNWQMIYPPIIGGYLVASAVGYQWWVWVVSTGGSLVLHLRKKWLLRIEEEEWARDVEANERYWARATAETAAMHSRVNIEQRPTLEGTGKQATTFSSSPVVVVTGANKGIGYEISKKLIADGAKVIMTARDQARLDKAAGELHPFGAVLLDVTREASVTEARDKIMRLSPSVDVVINNAGYSYKGEKAGYDEARKTMEVNYFGAQRVTEALMPLLTVNGRIVSPSIQKKLADPSVTVATLNNLAEDFLQAVRDDRVVDAGFINPDLGAEGIECMTKYYTYGVSKLFLTAWTKALAREAMADPRSIVVTGCCPGFCQTDITGRRGPRSAQVGALVASWLAAQVEYDPSMSGKLYRDWREYRWEDGMLVSTGTMYAS</sequence>
<evidence type="ECO:0000313" key="6">
    <source>
        <dbReference type="Proteomes" id="UP000591131"/>
    </source>
</evidence>
<keyword evidence="3" id="KW-0560">Oxidoreductase</keyword>
<feature type="transmembrane region" description="Helical" evidence="4">
    <location>
        <begin position="149"/>
        <end position="174"/>
    </location>
</feature>
<keyword evidence="4" id="KW-0472">Membrane</keyword>
<dbReference type="Pfam" id="PF00106">
    <property type="entry name" value="adh_short"/>
    <property type="match status" value="1"/>
</dbReference>
<protein>
    <submittedName>
        <fullName evidence="5">Uncharacterized protein</fullName>
    </submittedName>
</protein>
<dbReference type="Gene3D" id="3.40.50.720">
    <property type="entry name" value="NAD(P)-binding Rossmann-like Domain"/>
    <property type="match status" value="1"/>
</dbReference>
<dbReference type="OrthoDB" id="47007at2759"/>
<dbReference type="PANTHER" id="PTHR43963">
    <property type="entry name" value="CARBONYL REDUCTASE 1-RELATED"/>
    <property type="match status" value="1"/>
</dbReference>
<keyword evidence="2" id="KW-0521">NADP</keyword>
<keyword evidence="4" id="KW-1133">Transmembrane helix</keyword>
<evidence type="ECO:0000256" key="4">
    <source>
        <dbReference type="SAM" id="Phobius"/>
    </source>
</evidence>
<name>A0A7J6LHJ5_PERCH</name>
<evidence type="ECO:0000256" key="1">
    <source>
        <dbReference type="ARBA" id="ARBA00006484"/>
    </source>
</evidence>
<reference evidence="5 6" key="1">
    <citation type="submission" date="2020-04" db="EMBL/GenBank/DDBJ databases">
        <title>Perkinsus chesapeaki whole genome sequence.</title>
        <authorList>
            <person name="Bogema D.R."/>
        </authorList>
    </citation>
    <scope>NUCLEOTIDE SEQUENCE [LARGE SCALE GENOMIC DNA]</scope>
    <source>
        <strain evidence="5">ATCC PRA-425</strain>
    </source>
</reference>
<accession>A0A7J6LHJ5</accession>
<keyword evidence="4" id="KW-0812">Transmembrane</keyword>
<dbReference type="SUPFAM" id="SSF51735">
    <property type="entry name" value="NAD(P)-binding Rossmann-fold domains"/>
    <property type="match status" value="1"/>
</dbReference>
<comment type="similarity">
    <text evidence="1">Belongs to the short-chain dehydrogenases/reductases (SDR) family.</text>
</comment>
<evidence type="ECO:0000256" key="3">
    <source>
        <dbReference type="ARBA" id="ARBA00023002"/>
    </source>
</evidence>
<dbReference type="EMBL" id="JAAPAO010000486">
    <property type="protein sequence ID" value="KAF4658633.1"/>
    <property type="molecule type" value="Genomic_DNA"/>
</dbReference>
<evidence type="ECO:0000313" key="5">
    <source>
        <dbReference type="EMBL" id="KAF4658633.1"/>
    </source>
</evidence>
<proteinExistence type="inferred from homology"/>
<dbReference type="PRINTS" id="PR00081">
    <property type="entry name" value="GDHRDH"/>
</dbReference>
<dbReference type="AlphaFoldDB" id="A0A7J6LHJ5"/>
<keyword evidence="6" id="KW-1185">Reference proteome</keyword>
<feature type="transmembrane region" description="Helical" evidence="4">
    <location>
        <begin position="186"/>
        <end position="211"/>
    </location>
</feature>
<dbReference type="InterPro" id="IPR036291">
    <property type="entry name" value="NAD(P)-bd_dom_sf"/>
</dbReference>
<evidence type="ECO:0000256" key="2">
    <source>
        <dbReference type="ARBA" id="ARBA00022857"/>
    </source>
</evidence>
<organism evidence="5 6">
    <name type="scientific">Perkinsus chesapeaki</name>
    <name type="common">Clam parasite</name>
    <name type="synonym">Perkinsus andrewsi</name>
    <dbReference type="NCBI Taxonomy" id="330153"/>
    <lineage>
        <taxon>Eukaryota</taxon>
        <taxon>Sar</taxon>
        <taxon>Alveolata</taxon>
        <taxon>Perkinsozoa</taxon>
        <taxon>Perkinsea</taxon>
        <taxon>Perkinsida</taxon>
        <taxon>Perkinsidae</taxon>
        <taxon>Perkinsus</taxon>
    </lineage>
</organism>
<gene>
    <name evidence="5" type="ORF">FOL47_007894</name>
</gene>
<comment type="caution">
    <text evidence="5">The sequence shown here is derived from an EMBL/GenBank/DDBJ whole genome shotgun (WGS) entry which is preliminary data.</text>
</comment>
<dbReference type="Proteomes" id="UP000591131">
    <property type="component" value="Unassembled WGS sequence"/>
</dbReference>
<dbReference type="InterPro" id="IPR002347">
    <property type="entry name" value="SDR_fam"/>
</dbReference>
<dbReference type="PANTHER" id="PTHR43963:SF6">
    <property type="entry name" value="CHAIN DEHYDROGENASE FAMILY PROTEIN, PUTATIVE (AFU_ORTHOLOGUE AFUA_3G15350)-RELATED"/>
    <property type="match status" value="1"/>
</dbReference>